<evidence type="ECO:0000313" key="2">
    <source>
        <dbReference type="EMBL" id="KAF9508784.1"/>
    </source>
</evidence>
<reference evidence="2" key="1">
    <citation type="journal article" date="2020" name="Nat. Commun.">
        <title>Large-scale genome sequencing of mycorrhizal fungi provides insights into the early evolution of symbiotic traits.</title>
        <authorList>
            <person name="Miyauchi S."/>
            <person name="Kiss E."/>
            <person name="Kuo A."/>
            <person name="Drula E."/>
            <person name="Kohler A."/>
            <person name="Sanchez-Garcia M."/>
            <person name="Morin E."/>
            <person name="Andreopoulos B."/>
            <person name="Barry K.W."/>
            <person name="Bonito G."/>
            <person name="Buee M."/>
            <person name="Carver A."/>
            <person name="Chen C."/>
            <person name="Cichocki N."/>
            <person name="Clum A."/>
            <person name="Culley D."/>
            <person name="Crous P.W."/>
            <person name="Fauchery L."/>
            <person name="Girlanda M."/>
            <person name="Hayes R.D."/>
            <person name="Keri Z."/>
            <person name="LaButti K."/>
            <person name="Lipzen A."/>
            <person name="Lombard V."/>
            <person name="Magnuson J."/>
            <person name="Maillard F."/>
            <person name="Murat C."/>
            <person name="Nolan M."/>
            <person name="Ohm R.A."/>
            <person name="Pangilinan J."/>
            <person name="Pereira M.F."/>
            <person name="Perotto S."/>
            <person name="Peter M."/>
            <person name="Pfister S."/>
            <person name="Riley R."/>
            <person name="Sitrit Y."/>
            <person name="Stielow J.B."/>
            <person name="Szollosi G."/>
            <person name="Zifcakova L."/>
            <person name="Stursova M."/>
            <person name="Spatafora J.W."/>
            <person name="Tedersoo L."/>
            <person name="Vaario L.M."/>
            <person name="Yamada A."/>
            <person name="Yan M."/>
            <person name="Wang P."/>
            <person name="Xu J."/>
            <person name="Bruns T."/>
            <person name="Baldrian P."/>
            <person name="Vilgalys R."/>
            <person name="Dunand C."/>
            <person name="Henrissat B."/>
            <person name="Grigoriev I.V."/>
            <person name="Hibbett D."/>
            <person name="Nagy L.G."/>
            <person name="Martin F.M."/>
        </authorList>
    </citation>
    <scope>NUCLEOTIDE SEQUENCE</scope>
    <source>
        <strain evidence="2">UP504</strain>
    </source>
</reference>
<feature type="region of interest" description="Disordered" evidence="1">
    <location>
        <begin position="1"/>
        <end position="108"/>
    </location>
</feature>
<feature type="compositionally biased region" description="Basic and acidic residues" evidence="1">
    <location>
        <begin position="90"/>
        <end position="99"/>
    </location>
</feature>
<dbReference type="Gene3D" id="1.25.10.10">
    <property type="entry name" value="Leucine-rich Repeat Variant"/>
    <property type="match status" value="1"/>
</dbReference>
<dbReference type="EMBL" id="MU129050">
    <property type="protein sequence ID" value="KAF9508784.1"/>
    <property type="molecule type" value="Genomic_DNA"/>
</dbReference>
<sequence>MNVPLAAPLTPPSSRSRKENIHPSPLRSPRRPFHISPFRTSRVLFAPKISHHPPSPGPPRRIPSSRLFGRPSRSILKRVSMSHPPVSPAEDERQERHTTPEPPDDPLAVESYIVSPLNVIVASLDEMPLTLRDLTEAWTVIFSRLRSRFPCETEQPIALGPLKSSMDQVLRALDRDVRRALVNPITKTVSDDSELDNDKSPRRGGLSEFEVTYARDLFMLSSASLRFLSLLFWVPQLYNLLADNALQTLLETVLSVLNAPSLPTPNPRKTYTLAAAILQVQRLPLRILAPFATQIASAIKRGLDGHLGREGKKGAAWESLGALQTLADSGHTEFHPYFEALFPSLLENLTSPPTPPIRLKAASTLGSLANHCITSPIPGLAEYILRNGSDLGSLIETACKSGGAEATWGLTVLSSVIGILGWRIYESNRLLKCAMNSMNTCLNNKKQYGLKLASRAVWAMFIWAWEDGHSLGMEGFGIDEEPGVMMRQAKIGWKGRISSVALPALLNHPVGVACVGACIGDGSDQQSVEVGIQVMGDMLQHHISKNIDLFFRLLSVKSIEEEAAVEDPAYVWDYRKLMCTTILNGGVLCNSETEAKGLTTVVRAILANHCIQPEDVRPLDAQEIRWHWDALVDCWECVLREGIQAHSLSMGKTAQLLWHRLLSARACVDNTPAEKRTLSEFLVSKLSFFLKSPPTKWAHEEMIGDRDHDFCRLALPSSLFFSITQVFPPSNLPASFAINLLEGIVHCGLDHEAAGLREPWCDIVSQVLNYALLDPVSDIARVIRTRVFEENDVRSRALPGTADAHKNVWAAVWECAVKACAETQGFKWEDIVLFMQAVPYVDLGPTEEVWNGLVEKAFEAAEIAEVSPILVIEKTVPALTSGRFGCESMLKAVAGLLMQLHRTPIDEREEHRLARLFALASDLLYKNPPQDLSLLQETNPSILDSALQMLRSLEHVMRATPVPLVLSRLSAVETGLLPWLHDSMEALSDDQYNDIVAGIYSTIIASLHHVEASASTLTAITPFLISGFTRVPPPLICPNVFQAFWSAKYKPISEELVDSGFIYPDELKRD</sequence>
<evidence type="ECO:0000313" key="3">
    <source>
        <dbReference type="Proteomes" id="UP000886523"/>
    </source>
</evidence>
<dbReference type="AlphaFoldDB" id="A0A9P6ANN4"/>
<proteinExistence type="predicted"/>
<keyword evidence="3" id="KW-1185">Reference proteome</keyword>
<dbReference type="OrthoDB" id="2591260at2759"/>
<comment type="caution">
    <text evidence="2">The sequence shown here is derived from an EMBL/GenBank/DDBJ whole genome shotgun (WGS) entry which is preliminary data.</text>
</comment>
<name>A0A9P6ANN4_9AGAM</name>
<dbReference type="SUPFAM" id="SSF48371">
    <property type="entry name" value="ARM repeat"/>
    <property type="match status" value="1"/>
</dbReference>
<accession>A0A9P6ANN4</accession>
<protein>
    <submittedName>
        <fullName evidence="2">Uncharacterized protein</fullName>
    </submittedName>
</protein>
<evidence type="ECO:0000256" key="1">
    <source>
        <dbReference type="SAM" id="MobiDB-lite"/>
    </source>
</evidence>
<organism evidence="2 3">
    <name type="scientific">Hydnum rufescens UP504</name>
    <dbReference type="NCBI Taxonomy" id="1448309"/>
    <lineage>
        <taxon>Eukaryota</taxon>
        <taxon>Fungi</taxon>
        <taxon>Dikarya</taxon>
        <taxon>Basidiomycota</taxon>
        <taxon>Agaricomycotina</taxon>
        <taxon>Agaricomycetes</taxon>
        <taxon>Cantharellales</taxon>
        <taxon>Hydnaceae</taxon>
        <taxon>Hydnum</taxon>
    </lineage>
</organism>
<dbReference type="InterPro" id="IPR011989">
    <property type="entry name" value="ARM-like"/>
</dbReference>
<dbReference type="Proteomes" id="UP000886523">
    <property type="component" value="Unassembled WGS sequence"/>
</dbReference>
<dbReference type="InterPro" id="IPR016024">
    <property type="entry name" value="ARM-type_fold"/>
</dbReference>
<gene>
    <name evidence="2" type="ORF">BS47DRAFT_206008</name>
</gene>